<keyword evidence="2" id="KW-0732">Signal</keyword>
<dbReference type="RefSeq" id="WP_251419001.1">
    <property type="nucleotide sequence ID" value="NZ_JAMQGM010000057.1"/>
</dbReference>
<evidence type="ECO:0000313" key="3">
    <source>
        <dbReference type="EMBL" id="MCM2580295.1"/>
    </source>
</evidence>
<proteinExistence type="predicted"/>
<organism evidence="3 4">
    <name type="scientific">Streptomyces meridianus</name>
    <dbReference type="NCBI Taxonomy" id="2938945"/>
    <lineage>
        <taxon>Bacteria</taxon>
        <taxon>Bacillati</taxon>
        <taxon>Actinomycetota</taxon>
        <taxon>Actinomycetes</taxon>
        <taxon>Kitasatosporales</taxon>
        <taxon>Streptomycetaceae</taxon>
        <taxon>Streptomyces</taxon>
    </lineage>
</organism>
<keyword evidence="4" id="KW-1185">Reference proteome</keyword>
<feature type="region of interest" description="Disordered" evidence="1">
    <location>
        <begin position="238"/>
        <end position="263"/>
    </location>
</feature>
<name>A0ABT0XD26_9ACTN</name>
<dbReference type="Proteomes" id="UP001167160">
    <property type="component" value="Unassembled WGS sequence"/>
</dbReference>
<feature type="signal peptide" evidence="2">
    <location>
        <begin position="1"/>
        <end position="35"/>
    </location>
</feature>
<evidence type="ECO:0000256" key="2">
    <source>
        <dbReference type="SAM" id="SignalP"/>
    </source>
</evidence>
<reference evidence="3" key="1">
    <citation type="journal article" date="2023" name="Int. J. Syst. Evol. Microbiol.">
        <title>Streptomyces meridianus sp. nov. isolated from brackish water of the Tagus estuary in Alcochete, Portugal.</title>
        <authorList>
            <person name="Santos J.D.N."/>
            <person name="Klimek D."/>
            <person name="Calusinska M."/>
            <person name="Lobo Da Cunha A."/>
            <person name="Catita J."/>
            <person name="Goncalves H."/>
            <person name="Gonzalez I."/>
            <person name="Reyes F."/>
            <person name="Lage O.M."/>
        </authorList>
    </citation>
    <scope>NUCLEOTIDE SEQUENCE</scope>
    <source>
        <strain evidence="3">MTZ3.1</strain>
    </source>
</reference>
<evidence type="ECO:0000313" key="4">
    <source>
        <dbReference type="Proteomes" id="UP001167160"/>
    </source>
</evidence>
<comment type="caution">
    <text evidence="3">The sequence shown here is derived from an EMBL/GenBank/DDBJ whole genome shotgun (WGS) entry which is preliminary data.</text>
</comment>
<dbReference type="EMBL" id="JAMQGM010000057">
    <property type="protein sequence ID" value="MCM2580295.1"/>
    <property type="molecule type" value="Genomic_DNA"/>
</dbReference>
<feature type="chain" id="PRO_5045605871" evidence="2">
    <location>
        <begin position="36"/>
        <end position="263"/>
    </location>
</feature>
<protein>
    <submittedName>
        <fullName evidence="3">Uncharacterized protein</fullName>
    </submittedName>
</protein>
<evidence type="ECO:0000256" key="1">
    <source>
        <dbReference type="SAM" id="MobiDB-lite"/>
    </source>
</evidence>
<gene>
    <name evidence="3" type="ORF">M1E25_23660</name>
</gene>
<sequence>MSSNQIAAKRTARRTAVALATGAMVLGLAAVPAAAAAVPAPAQIAPAPVRGDVAVRGGATTFSLPAAFAAELKAQGLALAWVDAQGNVRKAAADAAKGMTLGIKSGTVAASGSGQAAGRLAYTDAGFAVVNTRTDESLRITHLAADLGKGEMLASVNGGSQVVIGHFERPTVDSTTVDLGSRVMTVTGSVRLDAAVAQRANEAVGAKIFAADKVAFDTRTFVALDGQADLQQAFGLKEQPAREADSQAAEPGVEAGADVPARR</sequence>
<accession>A0ABT0XD26</accession>